<dbReference type="Proteomes" id="UP000483820">
    <property type="component" value="Chromosome V"/>
</dbReference>
<feature type="domain" description="C-type lectin" evidence="3">
    <location>
        <begin position="163"/>
        <end position="275"/>
    </location>
</feature>
<feature type="chain" id="PRO_5025622175" description="C-type lectin domain-containing protein" evidence="2">
    <location>
        <begin position="17"/>
        <end position="407"/>
    </location>
</feature>
<dbReference type="Gene3D" id="3.10.100.10">
    <property type="entry name" value="Mannose-Binding Protein A, subunit A"/>
    <property type="match status" value="2"/>
</dbReference>
<dbReference type="PANTHER" id="PTHR22991:SF43">
    <property type="entry name" value="C-TYPE LECTIN-RELATED"/>
    <property type="match status" value="1"/>
</dbReference>
<dbReference type="SUPFAM" id="SSF49854">
    <property type="entry name" value="Spermadhesin, CUB domain"/>
    <property type="match status" value="1"/>
</dbReference>
<proteinExistence type="predicted"/>
<dbReference type="AlphaFoldDB" id="A0A6A5GGA3"/>
<dbReference type="GeneID" id="9807973"/>
<dbReference type="PROSITE" id="PS50041">
    <property type="entry name" value="C_TYPE_LECTIN_2"/>
    <property type="match status" value="2"/>
</dbReference>
<name>A0A6A5GGA3_CAERE</name>
<evidence type="ECO:0000256" key="2">
    <source>
        <dbReference type="SAM" id="SignalP"/>
    </source>
</evidence>
<keyword evidence="1" id="KW-1015">Disulfide bond</keyword>
<dbReference type="CDD" id="cd00037">
    <property type="entry name" value="CLECT"/>
    <property type="match status" value="2"/>
</dbReference>
<dbReference type="InterPro" id="IPR016187">
    <property type="entry name" value="CTDL_fold"/>
</dbReference>
<dbReference type="InterPro" id="IPR001304">
    <property type="entry name" value="C-type_lectin-like"/>
</dbReference>
<sequence>MQLFLLFLFIIPAVYGLSCPPEYILVSGIKCLKMFSTPANHWEAEKNCTSVEGTLANIKNAIDNRVVTEFVRNASVNAVWIGLTCYGNNKYSCYWDDASGMPSLYDNFNYNEPSDKENGNCIVMSAETNWKWESKVCMDPAWPYVCEAPTTVEKSSCSQKYNYNNNCYTKSLQVANGSLAAYNCQNKSDTLVSIHSKMEVDYIRNLYKGTNTTSIYIGATVDANDKITWLDGTPFDFDYRNPLDTQKGDCVVMDVHGYGLWSRVDCSQNFEYLCKNPLHGGSDPEVLEDKPEVLPTQSGCNSSVVLAPGFISTFEYPLNGLNIWACYYDIVALGPYSVGIYFDFIDTYGELTVFDYRGVKIGDFGGIDNRDQVAVYAPYNTATVYYEPRHKNGTEKDKGFHAVILPL</sequence>
<dbReference type="RefSeq" id="XP_003106388.2">
    <property type="nucleotide sequence ID" value="XM_003106340.2"/>
</dbReference>
<dbReference type="InterPro" id="IPR018378">
    <property type="entry name" value="C-type_lectin_CS"/>
</dbReference>
<gene>
    <name evidence="4" type="ORF">GCK72_020730</name>
</gene>
<keyword evidence="2" id="KW-0732">Signal</keyword>
<dbReference type="KEGG" id="crq:GCK72_020730"/>
<dbReference type="InterPro" id="IPR035914">
    <property type="entry name" value="Sperma_CUB_dom_sf"/>
</dbReference>
<evidence type="ECO:0000313" key="5">
    <source>
        <dbReference type="Proteomes" id="UP000483820"/>
    </source>
</evidence>
<evidence type="ECO:0000259" key="3">
    <source>
        <dbReference type="PROSITE" id="PS50041"/>
    </source>
</evidence>
<dbReference type="SUPFAM" id="SSF56436">
    <property type="entry name" value="C-type lectin-like"/>
    <property type="match status" value="2"/>
</dbReference>
<evidence type="ECO:0000313" key="4">
    <source>
        <dbReference type="EMBL" id="KAF1754170.1"/>
    </source>
</evidence>
<dbReference type="PROSITE" id="PS00615">
    <property type="entry name" value="C_TYPE_LECTIN_1"/>
    <property type="match status" value="1"/>
</dbReference>
<dbReference type="PANTHER" id="PTHR22991">
    <property type="entry name" value="PROTEIN CBG13490"/>
    <property type="match status" value="1"/>
</dbReference>
<dbReference type="Pfam" id="PF00059">
    <property type="entry name" value="Lectin_C"/>
    <property type="match status" value="2"/>
</dbReference>
<reference evidence="4 5" key="1">
    <citation type="submission" date="2019-12" db="EMBL/GenBank/DDBJ databases">
        <title>Chromosome-level assembly of the Caenorhabditis remanei genome.</title>
        <authorList>
            <person name="Teterina A.A."/>
            <person name="Willis J.H."/>
            <person name="Phillips P.C."/>
        </authorList>
    </citation>
    <scope>NUCLEOTIDE SEQUENCE [LARGE SCALE GENOMIC DNA]</scope>
    <source>
        <strain evidence="4 5">PX506</strain>
        <tissue evidence="4">Whole organism</tissue>
    </source>
</reference>
<organism evidence="4 5">
    <name type="scientific">Caenorhabditis remanei</name>
    <name type="common">Caenorhabditis vulgaris</name>
    <dbReference type="NCBI Taxonomy" id="31234"/>
    <lineage>
        <taxon>Eukaryota</taxon>
        <taxon>Metazoa</taxon>
        <taxon>Ecdysozoa</taxon>
        <taxon>Nematoda</taxon>
        <taxon>Chromadorea</taxon>
        <taxon>Rhabditida</taxon>
        <taxon>Rhabditina</taxon>
        <taxon>Rhabditomorpha</taxon>
        <taxon>Rhabditoidea</taxon>
        <taxon>Rhabditidae</taxon>
        <taxon>Peloderinae</taxon>
        <taxon>Caenorhabditis</taxon>
    </lineage>
</organism>
<dbReference type="CTD" id="9807973"/>
<protein>
    <recommendedName>
        <fullName evidence="3">C-type lectin domain-containing protein</fullName>
    </recommendedName>
</protein>
<comment type="caution">
    <text evidence="4">The sequence shown here is derived from an EMBL/GenBank/DDBJ whole genome shotgun (WGS) entry which is preliminary data.</text>
</comment>
<dbReference type="InterPro" id="IPR050976">
    <property type="entry name" value="Snaclec"/>
</dbReference>
<evidence type="ECO:0000256" key="1">
    <source>
        <dbReference type="ARBA" id="ARBA00023157"/>
    </source>
</evidence>
<feature type="signal peptide" evidence="2">
    <location>
        <begin position="1"/>
        <end position="16"/>
    </location>
</feature>
<feature type="domain" description="C-type lectin" evidence="3">
    <location>
        <begin position="27"/>
        <end position="137"/>
    </location>
</feature>
<accession>A0A6A5GGA3</accession>
<dbReference type="InterPro" id="IPR016186">
    <property type="entry name" value="C-type_lectin-like/link_sf"/>
</dbReference>
<dbReference type="SMART" id="SM00034">
    <property type="entry name" value="CLECT"/>
    <property type="match status" value="2"/>
</dbReference>
<dbReference type="EMBL" id="WUAV01000005">
    <property type="protein sequence ID" value="KAF1754170.1"/>
    <property type="molecule type" value="Genomic_DNA"/>
</dbReference>